<sequence>MAGPYINQAHIQGLVEAKKKQIANRAMQIQNLVRLQEAEISELAALQLTVSPIGKLPTELLIKVFYLVVPPELFSDQGSDNTDQIVDGAHRVSQVCHHWREIAHGAPQLWVDGFRFSVSERPSRLELEQTTAWLERSHPLPITIYFHCTAGGNLDPGVGFKETELFRILLSTTRRWRHVIWDIPYLCPLGDLHPGDFEGLEQFTIENRDLRPPTKSLDVFLSATRLREVGIRTHGADQPDIIEVFHFPWKQLTSLTLEDGLSFGACRDIMLQCTSMRSMKIRSCSWDALEVSPAPPVVVLPFLNTLELHVDGLVATALGHLFPSLALPALKSLNLSFNDPLHHTVMWDTALFSEFQIRSPSVEKIVLTAQETAVAVENLLALVRHSPAVTDLTINVFGIDDVFVHGLQVKENDPHPLAPRLVTLALGHPVDASSDELDSALEGMIRSRWKPTGDSRVFDANVPRIASLKTVVFADRRNRVSQEFSSGLVALLEQGFDLIFK</sequence>
<protein>
    <submittedName>
        <fullName evidence="2">F-box domain-containing protein</fullName>
    </submittedName>
</protein>
<evidence type="ECO:0000259" key="1">
    <source>
        <dbReference type="Pfam" id="PF12937"/>
    </source>
</evidence>
<reference evidence="2" key="1">
    <citation type="submission" date="2020-05" db="EMBL/GenBank/DDBJ databases">
        <title>Mycena genomes resolve the evolution of fungal bioluminescence.</title>
        <authorList>
            <person name="Tsai I.J."/>
        </authorList>
    </citation>
    <scope>NUCLEOTIDE SEQUENCE</scope>
    <source>
        <strain evidence="2">CCC161011</strain>
    </source>
</reference>
<dbReference type="OrthoDB" id="2882671at2759"/>
<dbReference type="Gene3D" id="1.20.1280.50">
    <property type="match status" value="1"/>
</dbReference>
<evidence type="ECO:0000313" key="2">
    <source>
        <dbReference type="EMBL" id="KAF7352380.1"/>
    </source>
</evidence>
<dbReference type="Pfam" id="PF12937">
    <property type="entry name" value="F-box-like"/>
    <property type="match status" value="1"/>
</dbReference>
<comment type="caution">
    <text evidence="2">The sequence shown here is derived from an EMBL/GenBank/DDBJ whole genome shotgun (WGS) entry which is preliminary data.</text>
</comment>
<dbReference type="AlphaFoldDB" id="A0A8H6Y1L3"/>
<proteinExistence type="predicted"/>
<gene>
    <name evidence="2" type="ORF">MVEN_01202200</name>
</gene>
<keyword evidence="3" id="KW-1185">Reference proteome</keyword>
<name>A0A8H6Y1L3_9AGAR</name>
<dbReference type="InterPro" id="IPR032675">
    <property type="entry name" value="LRR_dom_sf"/>
</dbReference>
<dbReference type="Gene3D" id="3.80.10.10">
    <property type="entry name" value="Ribonuclease Inhibitor"/>
    <property type="match status" value="1"/>
</dbReference>
<dbReference type="EMBL" id="JACAZI010000009">
    <property type="protein sequence ID" value="KAF7352380.1"/>
    <property type="molecule type" value="Genomic_DNA"/>
</dbReference>
<dbReference type="SUPFAM" id="SSF52047">
    <property type="entry name" value="RNI-like"/>
    <property type="match status" value="1"/>
</dbReference>
<dbReference type="InterPro" id="IPR001810">
    <property type="entry name" value="F-box_dom"/>
</dbReference>
<organism evidence="2 3">
    <name type="scientific">Mycena venus</name>
    <dbReference type="NCBI Taxonomy" id="2733690"/>
    <lineage>
        <taxon>Eukaryota</taxon>
        <taxon>Fungi</taxon>
        <taxon>Dikarya</taxon>
        <taxon>Basidiomycota</taxon>
        <taxon>Agaricomycotina</taxon>
        <taxon>Agaricomycetes</taxon>
        <taxon>Agaricomycetidae</taxon>
        <taxon>Agaricales</taxon>
        <taxon>Marasmiineae</taxon>
        <taxon>Mycenaceae</taxon>
        <taxon>Mycena</taxon>
    </lineage>
</organism>
<evidence type="ECO:0000313" key="3">
    <source>
        <dbReference type="Proteomes" id="UP000620124"/>
    </source>
</evidence>
<accession>A0A8H6Y1L3</accession>
<feature type="domain" description="F-box" evidence="1">
    <location>
        <begin position="54"/>
        <end position="111"/>
    </location>
</feature>
<dbReference type="Proteomes" id="UP000620124">
    <property type="component" value="Unassembled WGS sequence"/>
</dbReference>